<dbReference type="EMBL" id="FZQP02003222">
    <property type="protein sequence ID" value="VVC97547.1"/>
    <property type="molecule type" value="Genomic_DNA"/>
</dbReference>
<dbReference type="AlphaFoldDB" id="A0A5E4QIA0"/>
<sequence>MAFGLKEQHKAVFLTQATSNQLQSIKDIVSNSNFTHCILISCASLDVVYLELNEGKDVTDVITSGKATYT</sequence>
<gene>
    <name evidence="1" type="ORF">LSINAPIS_LOCUS8797</name>
</gene>
<keyword evidence="2" id="KW-1185">Reference proteome</keyword>
<evidence type="ECO:0000313" key="2">
    <source>
        <dbReference type="Proteomes" id="UP000324832"/>
    </source>
</evidence>
<name>A0A5E4QIA0_9NEOP</name>
<protein>
    <submittedName>
        <fullName evidence="1">Uncharacterized protein</fullName>
    </submittedName>
</protein>
<dbReference type="Proteomes" id="UP000324832">
    <property type="component" value="Unassembled WGS sequence"/>
</dbReference>
<accession>A0A5E4QIA0</accession>
<evidence type="ECO:0000313" key="1">
    <source>
        <dbReference type="EMBL" id="VVC97547.1"/>
    </source>
</evidence>
<proteinExistence type="predicted"/>
<reference evidence="1 2" key="1">
    <citation type="submission" date="2017-07" db="EMBL/GenBank/DDBJ databases">
        <authorList>
            <person name="Talla V."/>
            <person name="Backstrom N."/>
        </authorList>
    </citation>
    <scope>NUCLEOTIDE SEQUENCE [LARGE SCALE GENOMIC DNA]</scope>
</reference>
<organism evidence="1 2">
    <name type="scientific">Leptidea sinapis</name>
    <dbReference type="NCBI Taxonomy" id="189913"/>
    <lineage>
        <taxon>Eukaryota</taxon>
        <taxon>Metazoa</taxon>
        <taxon>Ecdysozoa</taxon>
        <taxon>Arthropoda</taxon>
        <taxon>Hexapoda</taxon>
        <taxon>Insecta</taxon>
        <taxon>Pterygota</taxon>
        <taxon>Neoptera</taxon>
        <taxon>Endopterygota</taxon>
        <taxon>Lepidoptera</taxon>
        <taxon>Glossata</taxon>
        <taxon>Ditrysia</taxon>
        <taxon>Papilionoidea</taxon>
        <taxon>Pieridae</taxon>
        <taxon>Dismorphiinae</taxon>
        <taxon>Leptidea</taxon>
    </lineage>
</organism>